<evidence type="ECO:0000256" key="1">
    <source>
        <dbReference type="SAM" id="MobiDB-lite"/>
    </source>
</evidence>
<reference evidence="2" key="1">
    <citation type="submission" date="2017-07" db="EMBL/GenBank/DDBJ databases">
        <title>Taro Niue Genome Assembly and Annotation.</title>
        <authorList>
            <person name="Atibalentja N."/>
            <person name="Keating K."/>
            <person name="Fields C.J."/>
        </authorList>
    </citation>
    <scope>NUCLEOTIDE SEQUENCE</scope>
    <source>
        <strain evidence="2">Niue_2</strain>
        <tissue evidence="2">Leaf</tissue>
    </source>
</reference>
<evidence type="ECO:0000313" key="3">
    <source>
        <dbReference type="Proteomes" id="UP000652761"/>
    </source>
</evidence>
<organism evidence="2 3">
    <name type="scientific">Colocasia esculenta</name>
    <name type="common">Wild taro</name>
    <name type="synonym">Arum esculentum</name>
    <dbReference type="NCBI Taxonomy" id="4460"/>
    <lineage>
        <taxon>Eukaryota</taxon>
        <taxon>Viridiplantae</taxon>
        <taxon>Streptophyta</taxon>
        <taxon>Embryophyta</taxon>
        <taxon>Tracheophyta</taxon>
        <taxon>Spermatophyta</taxon>
        <taxon>Magnoliopsida</taxon>
        <taxon>Liliopsida</taxon>
        <taxon>Araceae</taxon>
        <taxon>Aroideae</taxon>
        <taxon>Colocasieae</taxon>
        <taxon>Colocasia</taxon>
    </lineage>
</organism>
<dbReference type="Proteomes" id="UP000652761">
    <property type="component" value="Unassembled WGS sequence"/>
</dbReference>
<dbReference type="EMBL" id="NMUH01002898">
    <property type="protein sequence ID" value="MQM02673.1"/>
    <property type="molecule type" value="Genomic_DNA"/>
</dbReference>
<gene>
    <name evidence="2" type="ORF">Taro_035435</name>
</gene>
<feature type="compositionally biased region" description="Polar residues" evidence="1">
    <location>
        <begin position="41"/>
        <end position="77"/>
    </location>
</feature>
<comment type="caution">
    <text evidence="2">The sequence shown here is derived from an EMBL/GenBank/DDBJ whole genome shotgun (WGS) entry which is preliminary data.</text>
</comment>
<proteinExistence type="predicted"/>
<feature type="non-terminal residue" evidence="2">
    <location>
        <position position="85"/>
    </location>
</feature>
<name>A0A843VUF4_COLES</name>
<protein>
    <submittedName>
        <fullName evidence="2">Uncharacterized protein</fullName>
    </submittedName>
</protein>
<accession>A0A843VUF4</accession>
<keyword evidence="3" id="KW-1185">Reference proteome</keyword>
<sequence length="85" mass="9566">MHYSSVDRTYTMQDMCQKQVEKIKKSQKTEYLSTAIKPLSTDVNSQQHTSSGKQDLSTAAKSPVDRSTQSENQCSGKTCTCRQQQ</sequence>
<feature type="region of interest" description="Disordered" evidence="1">
    <location>
        <begin position="39"/>
        <end position="77"/>
    </location>
</feature>
<dbReference type="AlphaFoldDB" id="A0A843VUF4"/>
<evidence type="ECO:0000313" key="2">
    <source>
        <dbReference type="EMBL" id="MQM02673.1"/>
    </source>
</evidence>